<evidence type="ECO:0000313" key="2">
    <source>
        <dbReference type="Proteomes" id="UP001283361"/>
    </source>
</evidence>
<dbReference type="EMBL" id="JAWDGP010006675">
    <property type="protein sequence ID" value="KAK3736968.1"/>
    <property type="molecule type" value="Genomic_DNA"/>
</dbReference>
<dbReference type="Proteomes" id="UP001283361">
    <property type="component" value="Unassembled WGS sequence"/>
</dbReference>
<name>A0AAE0Y9M4_9GAST</name>
<comment type="caution">
    <text evidence="1">The sequence shown here is derived from an EMBL/GenBank/DDBJ whole genome shotgun (WGS) entry which is preliminary data.</text>
</comment>
<keyword evidence="2" id="KW-1185">Reference proteome</keyword>
<sequence>MVKNCPLFFLCDDQGLSGGPSRKKISHYRSFEVTSTSGFKDHAICGSGKGLNLAACSPAIEGKKAGRNKLHSNKTIILYKTSHSTTKLMH</sequence>
<evidence type="ECO:0000313" key="1">
    <source>
        <dbReference type="EMBL" id="KAK3736968.1"/>
    </source>
</evidence>
<proteinExistence type="predicted"/>
<dbReference type="AlphaFoldDB" id="A0AAE0Y9M4"/>
<gene>
    <name evidence="1" type="ORF">RRG08_012247</name>
</gene>
<reference evidence="1" key="1">
    <citation type="journal article" date="2023" name="G3 (Bethesda)">
        <title>A reference genome for the long-term kleptoplast-retaining sea slug Elysia crispata morphotype clarki.</title>
        <authorList>
            <person name="Eastman K.E."/>
            <person name="Pendleton A.L."/>
            <person name="Shaikh M.A."/>
            <person name="Suttiyut T."/>
            <person name="Ogas R."/>
            <person name="Tomko P."/>
            <person name="Gavelis G."/>
            <person name="Widhalm J.R."/>
            <person name="Wisecaver J.H."/>
        </authorList>
    </citation>
    <scope>NUCLEOTIDE SEQUENCE</scope>
    <source>
        <strain evidence="1">ECLA1</strain>
    </source>
</reference>
<protein>
    <submittedName>
        <fullName evidence="1">Uncharacterized protein</fullName>
    </submittedName>
</protein>
<accession>A0AAE0Y9M4</accession>
<organism evidence="1 2">
    <name type="scientific">Elysia crispata</name>
    <name type="common">lettuce slug</name>
    <dbReference type="NCBI Taxonomy" id="231223"/>
    <lineage>
        <taxon>Eukaryota</taxon>
        <taxon>Metazoa</taxon>
        <taxon>Spiralia</taxon>
        <taxon>Lophotrochozoa</taxon>
        <taxon>Mollusca</taxon>
        <taxon>Gastropoda</taxon>
        <taxon>Heterobranchia</taxon>
        <taxon>Euthyneura</taxon>
        <taxon>Panpulmonata</taxon>
        <taxon>Sacoglossa</taxon>
        <taxon>Placobranchoidea</taxon>
        <taxon>Plakobranchidae</taxon>
        <taxon>Elysia</taxon>
    </lineage>
</organism>